<dbReference type="InterPro" id="IPR009279">
    <property type="entry name" value="Portal_Mu"/>
</dbReference>
<dbReference type="EMBL" id="QGTR01000006">
    <property type="protein sequence ID" value="PWV97719.1"/>
    <property type="molecule type" value="Genomic_DNA"/>
</dbReference>
<sequence length="541" mass="59381">MVKPKGPLGQAMDTKGLSHEVAPPTLIGVRRTIEDRVSIDMRPEQLAMILREASVGNARRYLTLAEEMEERYAHYASQLQTRRLAIQGIDPVVEAAEAVPGKITEAVKGLVTESRFDAMIGDMLDGISKGYSAIEIMWEYQDQALRPVEYIWRDPRWFVFDRLSLKQLRLAVDRDFEGEELPLAKFLCHMPKTKAGIPLRAGLARPAAWAYLIQSFGLKDWAAFSEIYGIPFRVGRYGTNASDDDKRSLLRAVRMISNDAAAIIPQGMDIEFHKVEGQHGAAVFGGLMDYVDKQVSKLIVGQTMTSDDGASMAQAKVHNEVRIDILRADCKQLAQTINRDLIPYFVSMNFGPQAVYPQVEFPVPEPEDVELLTEAVARMVPFGLRVSQREMREKIGLSEPSDDDDLLIAPKVEPAVPVQEQAVKAEDKAKLAAHVSGCQCQACRPATSAASLSAEPGSAPTTDELDRLAADALVDWQDITDPLLGPLREVLAKATTLEEAVQLMAKARPDSGPLVEALARLTSIARGLGDVGDELPEPTGA</sequence>
<gene>
    <name evidence="1" type="ORF">DFR52_106244</name>
</gene>
<comment type="caution">
    <text evidence="1">The sequence shown here is derived from an EMBL/GenBank/DDBJ whole genome shotgun (WGS) entry which is preliminary data.</text>
</comment>
<dbReference type="Pfam" id="PF06074">
    <property type="entry name" value="Portal_Mu"/>
    <property type="match status" value="1"/>
</dbReference>
<accession>A0A317PDV5</accession>
<name>A0A317PDV5_9HYPH</name>
<dbReference type="AlphaFoldDB" id="A0A317PDV5"/>
<proteinExistence type="predicted"/>
<dbReference type="Proteomes" id="UP000246352">
    <property type="component" value="Unassembled WGS sequence"/>
</dbReference>
<protein>
    <submittedName>
        <fullName evidence="1">Phage gp29-like protein</fullName>
    </submittedName>
</protein>
<dbReference type="OrthoDB" id="9797300at2"/>
<evidence type="ECO:0000313" key="2">
    <source>
        <dbReference type="Proteomes" id="UP000246352"/>
    </source>
</evidence>
<organism evidence="1 2">
    <name type="scientific">Hoeflea marina</name>
    <dbReference type="NCBI Taxonomy" id="274592"/>
    <lineage>
        <taxon>Bacteria</taxon>
        <taxon>Pseudomonadati</taxon>
        <taxon>Pseudomonadota</taxon>
        <taxon>Alphaproteobacteria</taxon>
        <taxon>Hyphomicrobiales</taxon>
        <taxon>Rhizobiaceae</taxon>
        <taxon>Hoeflea</taxon>
    </lineage>
</organism>
<keyword evidence="2" id="KW-1185">Reference proteome</keyword>
<evidence type="ECO:0000313" key="1">
    <source>
        <dbReference type="EMBL" id="PWV97719.1"/>
    </source>
</evidence>
<reference evidence="1 2" key="1">
    <citation type="submission" date="2018-05" db="EMBL/GenBank/DDBJ databases">
        <title>Genomic Encyclopedia of Type Strains, Phase IV (KMG-IV): sequencing the most valuable type-strain genomes for metagenomic binning, comparative biology and taxonomic classification.</title>
        <authorList>
            <person name="Goeker M."/>
        </authorList>
    </citation>
    <scope>NUCLEOTIDE SEQUENCE [LARGE SCALE GENOMIC DNA]</scope>
    <source>
        <strain evidence="1 2">DSM 16791</strain>
    </source>
</reference>